<comment type="caution">
    <text evidence="3">The sequence shown here is derived from an EMBL/GenBank/DDBJ whole genome shotgun (WGS) entry which is preliminary data.</text>
</comment>
<gene>
    <name evidence="3" type="ORF">CSAL01_08071</name>
</gene>
<dbReference type="InterPro" id="IPR046341">
    <property type="entry name" value="SET_dom_sf"/>
</dbReference>
<evidence type="ECO:0000313" key="3">
    <source>
        <dbReference type="EMBL" id="KXH61886.1"/>
    </source>
</evidence>
<dbReference type="EMBL" id="JFFI01001231">
    <property type="protein sequence ID" value="KXH61886.1"/>
    <property type="molecule type" value="Genomic_DNA"/>
</dbReference>
<evidence type="ECO:0000313" key="4">
    <source>
        <dbReference type="Proteomes" id="UP000070121"/>
    </source>
</evidence>
<proteinExistence type="predicted"/>
<dbReference type="STRING" id="1209931.A0A135UNB3"/>
<dbReference type="InterPro" id="IPR050869">
    <property type="entry name" value="H3K4_H4K5_MeTrfase"/>
</dbReference>
<feature type="compositionally biased region" description="Low complexity" evidence="1">
    <location>
        <begin position="162"/>
        <end position="172"/>
    </location>
</feature>
<dbReference type="Gene3D" id="2.170.270.10">
    <property type="entry name" value="SET domain"/>
    <property type="match status" value="1"/>
</dbReference>
<dbReference type="GO" id="GO:0005634">
    <property type="term" value="C:nucleus"/>
    <property type="evidence" value="ECO:0007669"/>
    <property type="project" value="TreeGrafter"/>
</dbReference>
<feature type="domain" description="SET" evidence="2">
    <location>
        <begin position="59"/>
        <end position="385"/>
    </location>
</feature>
<dbReference type="InterPro" id="IPR001214">
    <property type="entry name" value="SET_dom"/>
</dbReference>
<reference evidence="3 4" key="1">
    <citation type="submission" date="2014-02" db="EMBL/GenBank/DDBJ databases">
        <title>The genome sequence of Colletotrichum salicis CBS 607.94.</title>
        <authorList>
            <person name="Baroncelli R."/>
            <person name="Thon M.R."/>
        </authorList>
    </citation>
    <scope>NUCLEOTIDE SEQUENCE [LARGE SCALE GENOMIC DNA]</scope>
    <source>
        <strain evidence="3 4">CBS 607.94</strain>
    </source>
</reference>
<name>A0A135UNB3_9PEZI</name>
<sequence>MNMQPLTMNHVDSDTETLLTSYPASSFSRPSSISSAPSSLAVKASETDKPFVSGCPVSSLFEIRDTPTAGRAVFATRDVAAGTLLWRSDDLTLSVLLREYRREVCGQCFAYDYGRDLPIRDQTVGFAFCSGDCRETWRRETGEVGVQAWTEVSMLVNKKKGGSNNNNNNNNNAGGGGKARDEMVDITIPKPAAEEITQAWQATKGQAELIRTLRTAESSTDDSKGGVPITKQHRKALQKALQQPIEPDVMNFCVGSLVALYNHPKRWEHVLSLAVDSTPYINTADLHAFTATYLQLLAVLPLPLLSLVTPESLFLISSRDNHNAFGIRSLEDEGSELFGYGCWPAASYWNHSCRPNVKKKREGRVWEFRAARDIGRGEEMCITYLGGEEKKWSREKRISTLKRNWGFECGCRRCEEEL</sequence>
<dbReference type="Pfam" id="PF00856">
    <property type="entry name" value="SET"/>
    <property type="match status" value="1"/>
</dbReference>
<evidence type="ECO:0000256" key="1">
    <source>
        <dbReference type="SAM" id="MobiDB-lite"/>
    </source>
</evidence>
<organism evidence="3 4">
    <name type="scientific">Colletotrichum salicis</name>
    <dbReference type="NCBI Taxonomy" id="1209931"/>
    <lineage>
        <taxon>Eukaryota</taxon>
        <taxon>Fungi</taxon>
        <taxon>Dikarya</taxon>
        <taxon>Ascomycota</taxon>
        <taxon>Pezizomycotina</taxon>
        <taxon>Sordariomycetes</taxon>
        <taxon>Hypocreomycetidae</taxon>
        <taxon>Glomerellales</taxon>
        <taxon>Glomerellaceae</taxon>
        <taxon>Colletotrichum</taxon>
        <taxon>Colletotrichum acutatum species complex</taxon>
    </lineage>
</organism>
<dbReference type="SUPFAM" id="SSF82199">
    <property type="entry name" value="SET domain"/>
    <property type="match status" value="1"/>
</dbReference>
<dbReference type="AlphaFoldDB" id="A0A135UNB3"/>
<keyword evidence="4" id="KW-1185">Reference proteome</keyword>
<dbReference type="PROSITE" id="PS50280">
    <property type="entry name" value="SET"/>
    <property type="match status" value="1"/>
</dbReference>
<accession>A0A135UNB3</accession>
<protein>
    <recommendedName>
        <fullName evidence="2">SET domain-containing protein</fullName>
    </recommendedName>
</protein>
<dbReference type="PANTHER" id="PTHR12197:SF294">
    <property type="entry name" value="POTENTIAL PROTEIN LYSINE METHYLTRANSFERASE SET6"/>
    <property type="match status" value="1"/>
</dbReference>
<dbReference type="OrthoDB" id="1028014at2759"/>
<feature type="region of interest" description="Disordered" evidence="1">
    <location>
        <begin position="158"/>
        <end position="178"/>
    </location>
</feature>
<dbReference type="PANTHER" id="PTHR12197">
    <property type="entry name" value="HISTONE-LYSINE N-METHYLTRANSFERASE SMYD"/>
    <property type="match status" value="1"/>
</dbReference>
<evidence type="ECO:0000259" key="2">
    <source>
        <dbReference type="PROSITE" id="PS50280"/>
    </source>
</evidence>
<dbReference type="Proteomes" id="UP000070121">
    <property type="component" value="Unassembled WGS sequence"/>
</dbReference>
<dbReference type="CDD" id="cd20071">
    <property type="entry name" value="SET_SMYD"/>
    <property type="match status" value="1"/>
</dbReference>